<feature type="chain" id="PRO_5004095445" evidence="1">
    <location>
        <begin position="28"/>
        <end position="420"/>
    </location>
</feature>
<dbReference type="AlphaFoldDB" id="M8E5S6"/>
<dbReference type="Gene3D" id="3.20.20.80">
    <property type="entry name" value="Glycosidases"/>
    <property type="match status" value="1"/>
</dbReference>
<name>M8E5S6_9BACL</name>
<gene>
    <name evidence="3" type="ORF">I532_20971</name>
</gene>
<dbReference type="InterPro" id="IPR001223">
    <property type="entry name" value="Glyco_hydro18_cat"/>
</dbReference>
<proteinExistence type="predicted"/>
<dbReference type="EMBL" id="APBN01000012">
    <property type="protein sequence ID" value="EMT50825.1"/>
    <property type="molecule type" value="Genomic_DNA"/>
</dbReference>
<evidence type="ECO:0000313" key="4">
    <source>
        <dbReference type="Proteomes" id="UP000012081"/>
    </source>
</evidence>
<dbReference type="PANTHER" id="PTHR46066:SF2">
    <property type="entry name" value="CHITINASE DOMAIN-CONTAINING PROTEIN 1"/>
    <property type="match status" value="1"/>
</dbReference>
<dbReference type="Proteomes" id="UP000012081">
    <property type="component" value="Unassembled WGS sequence"/>
</dbReference>
<feature type="signal peptide" evidence="1">
    <location>
        <begin position="1"/>
        <end position="27"/>
    </location>
</feature>
<dbReference type="PROSITE" id="PS51910">
    <property type="entry name" value="GH18_2"/>
    <property type="match status" value="1"/>
</dbReference>
<dbReference type="Gene3D" id="3.30.457.10">
    <property type="entry name" value="Copper amine oxidase-like, N-terminal domain"/>
    <property type="match status" value="1"/>
</dbReference>
<dbReference type="InterPro" id="IPR011583">
    <property type="entry name" value="Chitinase_II/V-like_cat"/>
</dbReference>
<dbReference type="InterPro" id="IPR012854">
    <property type="entry name" value="Cu_amine_oxidase-like_N"/>
</dbReference>
<dbReference type="GO" id="GO:0005975">
    <property type="term" value="P:carbohydrate metabolic process"/>
    <property type="evidence" value="ECO:0007669"/>
    <property type="project" value="InterPro"/>
</dbReference>
<sequence length="420" mass="45767">MKKNKRSFLLALACFGMLNGLVPSAEAATVPSAPTILLDGYPLTFAAEPRLVEGRTMVPFRVIAQALGIDVQWDGKTRTITADKDGKHIQMQLDNPQVMVNGVATQLPVAPFEQNGHTLIPLQFFSTQFGAQVNWEPATRTVSIASPRQKLHTTAFYAISSYSQRQYIPAFDAVAFGWARIDGNAQLILEGKDFYWPKPANDITPEKIIEATKEQGTAPSLMVFATDGTGELTRLLSEPGLRERAIAEIVSLAKEKGFAGVSLDFEGLGLSGDIALARQQFTEFVQLLAKPLHESGISLSLVLHPLNSSYQGYDYASLGKVADELVLMAYAYEDEKRPEPMGKVNEAITMALAHVPKEKLLLGISAASEDEQSIDSKVGLAKRHGLKGIALWRLGLITEAEKARLAQSIEMKEAAPAFLQ</sequence>
<dbReference type="GO" id="GO:0016787">
    <property type="term" value="F:hydrolase activity"/>
    <property type="evidence" value="ECO:0007669"/>
    <property type="project" value="UniProtKB-KW"/>
</dbReference>
<dbReference type="Pfam" id="PF07833">
    <property type="entry name" value="Cu_amine_oxidN1"/>
    <property type="match status" value="1"/>
</dbReference>
<dbReference type="SMART" id="SM00636">
    <property type="entry name" value="Glyco_18"/>
    <property type="match status" value="1"/>
</dbReference>
<dbReference type="PATRIC" id="fig|1300222.3.peg.4414"/>
<organism evidence="3 4">
    <name type="scientific">Brevibacillus borstelensis AK1</name>
    <dbReference type="NCBI Taxonomy" id="1300222"/>
    <lineage>
        <taxon>Bacteria</taxon>
        <taxon>Bacillati</taxon>
        <taxon>Bacillota</taxon>
        <taxon>Bacilli</taxon>
        <taxon>Bacillales</taxon>
        <taxon>Paenibacillaceae</taxon>
        <taxon>Brevibacillus</taxon>
    </lineage>
</organism>
<dbReference type="InterPro" id="IPR017853">
    <property type="entry name" value="GH"/>
</dbReference>
<keyword evidence="1" id="KW-0732">Signal</keyword>
<feature type="domain" description="GH18" evidence="2">
    <location>
        <begin position="139"/>
        <end position="408"/>
    </location>
</feature>
<dbReference type="STRING" id="1300222.I532_20971"/>
<dbReference type="SUPFAM" id="SSF55383">
    <property type="entry name" value="Copper amine oxidase, domain N"/>
    <property type="match status" value="1"/>
</dbReference>
<keyword evidence="3" id="KW-0378">Hydrolase</keyword>
<keyword evidence="4" id="KW-1185">Reference proteome</keyword>
<dbReference type="SUPFAM" id="SSF51445">
    <property type="entry name" value="(Trans)glycosidases"/>
    <property type="match status" value="1"/>
</dbReference>
<evidence type="ECO:0000259" key="2">
    <source>
        <dbReference type="PROSITE" id="PS51910"/>
    </source>
</evidence>
<dbReference type="OrthoDB" id="9769314at2"/>
<dbReference type="PANTHER" id="PTHR46066">
    <property type="entry name" value="CHITINASE DOMAIN-CONTAINING PROTEIN 1 FAMILY MEMBER"/>
    <property type="match status" value="1"/>
</dbReference>
<comment type="caution">
    <text evidence="3">The sequence shown here is derived from an EMBL/GenBank/DDBJ whole genome shotgun (WGS) entry which is preliminary data.</text>
</comment>
<dbReference type="GO" id="GO:0008061">
    <property type="term" value="F:chitin binding"/>
    <property type="evidence" value="ECO:0007669"/>
    <property type="project" value="InterPro"/>
</dbReference>
<evidence type="ECO:0000256" key="1">
    <source>
        <dbReference type="SAM" id="SignalP"/>
    </source>
</evidence>
<dbReference type="RefSeq" id="WP_003390817.1">
    <property type="nucleotide sequence ID" value="NZ_APBN01000012.1"/>
</dbReference>
<dbReference type="Pfam" id="PF00704">
    <property type="entry name" value="Glyco_hydro_18"/>
    <property type="match status" value="1"/>
</dbReference>
<reference evidence="3 4" key="1">
    <citation type="submission" date="2013-03" db="EMBL/GenBank/DDBJ databases">
        <title>Assembly of a new bacterial strain Brevibacillus borstelensis AK1.</title>
        <authorList>
            <person name="Rajan I."/>
            <person name="PoliReddy D."/>
            <person name="Sugumar T."/>
            <person name="Rathinam K."/>
            <person name="Alqarawi S."/>
            <person name="Khalil A.B."/>
            <person name="Sivakumar N."/>
        </authorList>
    </citation>
    <scope>NUCLEOTIDE SEQUENCE [LARGE SCALE GENOMIC DNA]</scope>
    <source>
        <strain evidence="3 4">AK1</strain>
    </source>
</reference>
<evidence type="ECO:0000313" key="3">
    <source>
        <dbReference type="EMBL" id="EMT50825.1"/>
    </source>
</evidence>
<protein>
    <submittedName>
        <fullName evidence="3">Glycosyl hydrolase</fullName>
    </submittedName>
</protein>
<accession>M8E5S6</accession>
<dbReference type="InterPro" id="IPR036582">
    <property type="entry name" value="Mao_N_sf"/>
</dbReference>